<evidence type="ECO:0000256" key="5">
    <source>
        <dbReference type="ARBA" id="ARBA00022759"/>
    </source>
</evidence>
<dbReference type="InterPro" id="IPR002036">
    <property type="entry name" value="YbeY"/>
</dbReference>
<evidence type="ECO:0000256" key="2">
    <source>
        <dbReference type="ARBA" id="ARBA00010875"/>
    </source>
</evidence>
<organism evidence="8">
    <name type="scientific">marine metagenome</name>
    <dbReference type="NCBI Taxonomy" id="408172"/>
    <lineage>
        <taxon>unclassified sequences</taxon>
        <taxon>metagenomes</taxon>
        <taxon>ecological metagenomes</taxon>
    </lineage>
</organism>
<dbReference type="PANTHER" id="PTHR46986:SF1">
    <property type="entry name" value="ENDORIBONUCLEASE YBEY, CHLOROPLASTIC"/>
    <property type="match status" value="1"/>
</dbReference>
<comment type="similarity">
    <text evidence="2">Belongs to the endoribonuclease YbeY family.</text>
</comment>
<dbReference type="PROSITE" id="PS01306">
    <property type="entry name" value="UPF0054"/>
    <property type="match status" value="1"/>
</dbReference>
<name>A0A381P5J9_9ZZZZ</name>
<dbReference type="GO" id="GO:0004519">
    <property type="term" value="F:endonuclease activity"/>
    <property type="evidence" value="ECO:0007669"/>
    <property type="project" value="UniProtKB-KW"/>
</dbReference>
<reference evidence="8" key="1">
    <citation type="submission" date="2018-05" db="EMBL/GenBank/DDBJ databases">
        <authorList>
            <person name="Lanie J.A."/>
            <person name="Ng W.-L."/>
            <person name="Kazmierczak K.M."/>
            <person name="Andrzejewski T.M."/>
            <person name="Davidsen T.M."/>
            <person name="Wayne K.J."/>
            <person name="Tettelin H."/>
            <person name="Glass J.I."/>
            <person name="Rusch D."/>
            <person name="Podicherti R."/>
            <person name="Tsui H.-C.T."/>
            <person name="Winkler M.E."/>
        </authorList>
    </citation>
    <scope>NUCLEOTIDE SEQUENCE</scope>
</reference>
<keyword evidence="4" id="KW-0479">Metal-binding</keyword>
<dbReference type="AlphaFoldDB" id="A0A381P5J9"/>
<evidence type="ECO:0000256" key="6">
    <source>
        <dbReference type="ARBA" id="ARBA00022801"/>
    </source>
</evidence>
<dbReference type="PANTHER" id="PTHR46986">
    <property type="entry name" value="ENDORIBONUCLEASE YBEY, CHLOROPLASTIC"/>
    <property type="match status" value="1"/>
</dbReference>
<evidence type="ECO:0008006" key="9">
    <source>
        <dbReference type="Google" id="ProtNLM"/>
    </source>
</evidence>
<evidence type="ECO:0000256" key="7">
    <source>
        <dbReference type="ARBA" id="ARBA00022833"/>
    </source>
</evidence>
<dbReference type="NCBIfam" id="TIGR00043">
    <property type="entry name" value="rRNA maturation RNase YbeY"/>
    <property type="match status" value="1"/>
</dbReference>
<dbReference type="InterPro" id="IPR020549">
    <property type="entry name" value="YbeY_CS"/>
</dbReference>
<keyword evidence="6" id="KW-0378">Hydrolase</keyword>
<sequence>VESEHLNSVYRGQHNATNVLSFPAEVPPIFSRQLEIHILGDIVICPAILQREADEQGKSPEAHWIHLLIHGVLHLLGYNHETDITAAIMEQLEINILEKLGFPNPYLVG</sequence>
<evidence type="ECO:0000313" key="8">
    <source>
        <dbReference type="EMBL" id="SUZ61844.1"/>
    </source>
</evidence>
<dbReference type="Gene3D" id="3.40.390.30">
    <property type="entry name" value="Metalloproteases ('zincins'), catalytic domain"/>
    <property type="match status" value="1"/>
</dbReference>
<evidence type="ECO:0000256" key="3">
    <source>
        <dbReference type="ARBA" id="ARBA00022722"/>
    </source>
</evidence>
<comment type="cofactor">
    <cofactor evidence="1">
        <name>Zn(2+)</name>
        <dbReference type="ChEBI" id="CHEBI:29105"/>
    </cofactor>
</comment>
<evidence type="ECO:0000256" key="1">
    <source>
        <dbReference type="ARBA" id="ARBA00001947"/>
    </source>
</evidence>
<proteinExistence type="inferred from homology"/>
<feature type="non-terminal residue" evidence="8">
    <location>
        <position position="1"/>
    </location>
</feature>
<keyword evidence="3" id="KW-0540">Nuclease</keyword>
<dbReference type="GO" id="GO:0046872">
    <property type="term" value="F:metal ion binding"/>
    <property type="evidence" value="ECO:0007669"/>
    <property type="project" value="UniProtKB-KW"/>
</dbReference>
<keyword evidence="7" id="KW-0862">Zinc</keyword>
<evidence type="ECO:0000256" key="4">
    <source>
        <dbReference type="ARBA" id="ARBA00022723"/>
    </source>
</evidence>
<dbReference type="EMBL" id="UINC01000831">
    <property type="protein sequence ID" value="SUZ61844.1"/>
    <property type="molecule type" value="Genomic_DNA"/>
</dbReference>
<dbReference type="SUPFAM" id="SSF55486">
    <property type="entry name" value="Metalloproteases ('zincins'), catalytic domain"/>
    <property type="match status" value="1"/>
</dbReference>
<protein>
    <recommendedName>
        <fullName evidence="9">rRNA maturation RNase YbeY</fullName>
    </recommendedName>
</protein>
<gene>
    <name evidence="8" type="ORF">METZ01_LOCUS14698</name>
</gene>
<accession>A0A381P5J9</accession>
<keyword evidence="5" id="KW-0255">Endonuclease</keyword>
<dbReference type="InterPro" id="IPR023091">
    <property type="entry name" value="MetalPrtase_cat_dom_sf_prd"/>
</dbReference>
<dbReference type="GO" id="GO:0006364">
    <property type="term" value="P:rRNA processing"/>
    <property type="evidence" value="ECO:0007669"/>
    <property type="project" value="InterPro"/>
</dbReference>
<dbReference type="GO" id="GO:0004222">
    <property type="term" value="F:metalloendopeptidase activity"/>
    <property type="evidence" value="ECO:0007669"/>
    <property type="project" value="InterPro"/>
</dbReference>
<dbReference type="Pfam" id="PF02130">
    <property type="entry name" value="YbeY"/>
    <property type="match status" value="1"/>
</dbReference>
<dbReference type="HAMAP" id="MF_00009">
    <property type="entry name" value="Endoribonucl_YbeY"/>
    <property type="match status" value="1"/>
</dbReference>